<protein>
    <submittedName>
        <fullName evidence="18">Cadherin-like protein 26</fullName>
    </submittedName>
</protein>
<feature type="signal peptide" evidence="16">
    <location>
        <begin position="1"/>
        <end position="19"/>
    </location>
</feature>
<dbReference type="GO" id="GO:0045296">
    <property type="term" value="F:cadherin binding"/>
    <property type="evidence" value="ECO:0007669"/>
    <property type="project" value="TreeGrafter"/>
</dbReference>
<evidence type="ECO:0000256" key="3">
    <source>
        <dbReference type="ARBA" id="ARBA00022692"/>
    </source>
</evidence>
<keyword evidence="5 16" id="KW-0732">Signal</keyword>
<evidence type="ECO:0000313" key="18">
    <source>
        <dbReference type="Ensembl" id="ENSPNYP00000028861.1"/>
    </source>
</evidence>
<feature type="domain" description="Cadherin" evidence="17">
    <location>
        <begin position="142"/>
        <end position="254"/>
    </location>
</feature>
<dbReference type="GO" id="GO:0008013">
    <property type="term" value="F:beta-catenin binding"/>
    <property type="evidence" value="ECO:0007669"/>
    <property type="project" value="TreeGrafter"/>
</dbReference>
<dbReference type="SMART" id="SM00112">
    <property type="entry name" value="CA"/>
    <property type="match status" value="5"/>
</dbReference>
<keyword evidence="9 15" id="KW-1133">Transmembrane helix</keyword>
<dbReference type="GO" id="GO:0002009">
    <property type="term" value="P:morphogenesis of an epithelium"/>
    <property type="evidence" value="ECO:0007669"/>
    <property type="project" value="UniProtKB-ARBA"/>
</dbReference>
<dbReference type="InterPro" id="IPR002126">
    <property type="entry name" value="Cadherin-like_dom"/>
</dbReference>
<dbReference type="GO" id="GO:0005509">
    <property type="term" value="F:calcium ion binding"/>
    <property type="evidence" value="ECO:0007669"/>
    <property type="project" value="UniProtKB-UniRule"/>
</dbReference>
<dbReference type="SUPFAM" id="SSF49313">
    <property type="entry name" value="Cadherin-like"/>
    <property type="match status" value="5"/>
</dbReference>
<keyword evidence="2" id="KW-1003">Cell membrane</keyword>
<comment type="function">
    <text evidence="14">Cadherins are calcium-dependent cell adhesion proteins.</text>
</comment>
<evidence type="ECO:0000256" key="8">
    <source>
        <dbReference type="ARBA" id="ARBA00022889"/>
    </source>
</evidence>
<evidence type="ECO:0000256" key="1">
    <source>
        <dbReference type="ARBA" id="ARBA00004251"/>
    </source>
</evidence>
<keyword evidence="8 13" id="KW-0130">Cell adhesion</keyword>
<dbReference type="Pfam" id="PF00028">
    <property type="entry name" value="Cadherin"/>
    <property type="match status" value="4"/>
</dbReference>
<dbReference type="GO" id="GO:0044331">
    <property type="term" value="P:cell-cell adhesion mediated by cadherin"/>
    <property type="evidence" value="ECO:0007669"/>
    <property type="project" value="TreeGrafter"/>
</dbReference>
<dbReference type="Ensembl" id="ENSPNYT00000029567.1">
    <property type="protein sequence ID" value="ENSPNYP00000028861.1"/>
    <property type="gene ID" value="ENSPNYG00000021741.1"/>
</dbReference>
<dbReference type="FunFam" id="2.60.40.60:FF:000031">
    <property type="entry name" value="Cadherin 3"/>
    <property type="match status" value="1"/>
</dbReference>
<comment type="subcellular location">
    <subcellularLocation>
        <location evidence="1 13">Cell membrane</location>
        <topology evidence="1 13">Single-pass type I membrane protein</topology>
    </subcellularLocation>
</comment>
<evidence type="ECO:0000256" key="16">
    <source>
        <dbReference type="SAM" id="SignalP"/>
    </source>
</evidence>
<dbReference type="GO" id="GO:0034332">
    <property type="term" value="P:adherens junction organization"/>
    <property type="evidence" value="ECO:0007669"/>
    <property type="project" value="TreeGrafter"/>
</dbReference>
<evidence type="ECO:0000256" key="12">
    <source>
        <dbReference type="PROSITE-ProRule" id="PRU00043"/>
    </source>
</evidence>
<evidence type="ECO:0000256" key="13">
    <source>
        <dbReference type="RuleBase" id="RU003318"/>
    </source>
</evidence>
<feature type="domain" description="Cadherin" evidence="17">
    <location>
        <begin position="46"/>
        <end position="141"/>
    </location>
</feature>
<dbReference type="GO" id="GO:0005912">
    <property type="term" value="C:adherens junction"/>
    <property type="evidence" value="ECO:0007669"/>
    <property type="project" value="TreeGrafter"/>
</dbReference>
<dbReference type="InterPro" id="IPR000233">
    <property type="entry name" value="Cadherin_Y-type_LIR"/>
</dbReference>
<reference evidence="18" key="1">
    <citation type="submission" date="2023-09" db="UniProtKB">
        <authorList>
            <consortium name="Ensembl"/>
        </authorList>
    </citation>
    <scope>IDENTIFICATION</scope>
</reference>
<keyword evidence="7 12" id="KW-0106">Calcium</keyword>
<dbReference type="AlphaFoldDB" id="A0A3B4H631"/>
<proteinExistence type="predicted"/>
<dbReference type="GO" id="GO:0000902">
    <property type="term" value="P:cell morphogenesis"/>
    <property type="evidence" value="ECO:0007669"/>
    <property type="project" value="TreeGrafter"/>
</dbReference>
<feature type="domain" description="Cadherin" evidence="17">
    <location>
        <begin position="485"/>
        <end position="581"/>
    </location>
</feature>
<name>A0A3B4H631_9CICH</name>
<dbReference type="Gene3D" id="4.10.900.10">
    <property type="entry name" value="TCF3-CBD (Catenin binding domain)"/>
    <property type="match status" value="1"/>
</dbReference>
<dbReference type="GO" id="GO:0016342">
    <property type="term" value="C:catenin complex"/>
    <property type="evidence" value="ECO:0007669"/>
    <property type="project" value="TreeGrafter"/>
</dbReference>
<dbReference type="STRING" id="303518.ENSPNYP00000028861"/>
<organism evidence="18">
    <name type="scientific">Pundamilia nyererei</name>
    <dbReference type="NCBI Taxonomy" id="303518"/>
    <lineage>
        <taxon>Eukaryota</taxon>
        <taxon>Metazoa</taxon>
        <taxon>Chordata</taxon>
        <taxon>Craniata</taxon>
        <taxon>Vertebrata</taxon>
        <taxon>Euteleostomi</taxon>
        <taxon>Actinopterygii</taxon>
        <taxon>Neopterygii</taxon>
        <taxon>Teleostei</taxon>
        <taxon>Neoteleostei</taxon>
        <taxon>Acanthomorphata</taxon>
        <taxon>Ovalentaria</taxon>
        <taxon>Cichlomorphae</taxon>
        <taxon>Cichliformes</taxon>
        <taxon>Cichlidae</taxon>
        <taxon>African cichlids</taxon>
        <taxon>Pseudocrenilabrinae</taxon>
        <taxon>Haplochromini</taxon>
        <taxon>Pundamilia</taxon>
    </lineage>
</organism>
<evidence type="ECO:0000256" key="11">
    <source>
        <dbReference type="ARBA" id="ARBA00023180"/>
    </source>
</evidence>
<evidence type="ECO:0000256" key="7">
    <source>
        <dbReference type="ARBA" id="ARBA00022837"/>
    </source>
</evidence>
<keyword evidence="6" id="KW-0677">Repeat</keyword>
<dbReference type="FunFam" id="2.60.40.60:FF:000019">
    <property type="entry name" value="Cadherin 2"/>
    <property type="match status" value="1"/>
</dbReference>
<dbReference type="GO" id="GO:0007156">
    <property type="term" value="P:homophilic cell adhesion via plasma membrane adhesion molecules"/>
    <property type="evidence" value="ECO:0007669"/>
    <property type="project" value="InterPro"/>
</dbReference>
<keyword evidence="3 13" id="KW-0812">Transmembrane</keyword>
<evidence type="ECO:0000256" key="2">
    <source>
        <dbReference type="ARBA" id="ARBA00022475"/>
    </source>
</evidence>
<dbReference type="Gene3D" id="2.60.40.60">
    <property type="entry name" value="Cadherins"/>
    <property type="match status" value="5"/>
</dbReference>
<feature type="domain" description="Cadherin" evidence="17">
    <location>
        <begin position="371"/>
        <end position="476"/>
    </location>
</feature>
<sequence length="812" mass="91220">MRISLFLLVAAAAVADCYGSKYSSPSKRDLLVRSKRRWVLSTIELEEEKDGQYPMEISVMYNDKTQGKDFRFRLSGEGVPDVFTINENTGAVFAHKKVDREQKPLYHINFDVLDRNTGEQLDKELAFDVEIQDINDNPPKFSFPEVTVNVKENIQGSLLPVTLVVTDKDKENTANSEFNITMVSQTPAEPKIAVQQLPGGLAKLTLKGCFDYDKATKYTIVLQAKDRGTKPKTQSSTAVVTLNIVDANTHQPRFKQRQYNGEAIEMETIANVLRVAVEDKDTPNTDAWRAKYSIIAGNEEGIYKIETDPETNEGVLSIVKKKNFERTTSINLQIGVKNIEDIFVCAGTNPPTDRANVTLKMIDTNDPPEFEKAIDDMHLKEEAEPGKVLFKPKVHDVDSNIIRYVLLTDPADWVAIDTKTGEIKSTKRMDRESRFVDDENVYTVVIAAIDDGQPPATSTCTVRIHLTDINDNTPKLVNNSAVMCGNKVNKVKVHAKDLDAIPYSGPFHFTLGDETQKQQWKIEPDYGEEVSLVSQKTLPYLNYSIPLVIMDQQGIAGLDTLQLTVCQCDENDVCRDREPLSTRLGPAGIGLVIIGLLAFLLLLIAFFCKFGPDKILPQDEGNQTLIQYNQEGGCSPCMTEPNFVPSQVDNMAVTNGQMDTMQIDTEGPYDINGYNSSASTMFHSLGMHQQETYRSHGMRSMRMNSTWNSNRMKTYRAGSSIYQRSFSLRSADRIEDHINRRCNEVDGNVVDHPTYQPHSYAFEGDGSICQSLDKLSFHDMGEDFKYLDDLGPKFKTLGQMYDEAIKKKKVQL</sequence>
<dbReference type="FunFam" id="2.60.40.60:FF:000202">
    <property type="entry name" value="cadherin-8 isoform X4"/>
    <property type="match status" value="1"/>
</dbReference>
<dbReference type="Pfam" id="PF01049">
    <property type="entry name" value="CADH_Y-type_LIR"/>
    <property type="match status" value="1"/>
</dbReference>
<accession>A0A3B4H631</accession>
<keyword evidence="11" id="KW-0325">Glycoprotein</keyword>
<dbReference type="PANTHER" id="PTHR24027:SF78">
    <property type="entry name" value="CADHERIN-LIKE PROTEIN 26"/>
    <property type="match status" value="1"/>
</dbReference>
<dbReference type="GO" id="GO:0007043">
    <property type="term" value="P:cell-cell junction assembly"/>
    <property type="evidence" value="ECO:0007669"/>
    <property type="project" value="TreeGrafter"/>
</dbReference>
<dbReference type="InterPro" id="IPR015919">
    <property type="entry name" value="Cadherin-like_sf"/>
</dbReference>
<evidence type="ECO:0000256" key="15">
    <source>
        <dbReference type="SAM" id="Phobius"/>
    </source>
</evidence>
<dbReference type="InterPro" id="IPR039808">
    <property type="entry name" value="Cadherin"/>
</dbReference>
<dbReference type="PROSITE" id="PS00232">
    <property type="entry name" value="CADHERIN_1"/>
    <property type="match status" value="2"/>
</dbReference>
<feature type="chain" id="PRO_5017362247" evidence="16">
    <location>
        <begin position="20"/>
        <end position="812"/>
    </location>
</feature>
<dbReference type="CDD" id="cd11304">
    <property type="entry name" value="Cadherin_repeat"/>
    <property type="match status" value="3"/>
</dbReference>
<keyword evidence="10 15" id="KW-0472">Membrane</keyword>
<keyword evidence="4" id="KW-0479">Metal-binding</keyword>
<dbReference type="FunFam" id="2.60.40.60:FF:000095">
    <property type="entry name" value="Cadherin 13"/>
    <property type="match status" value="1"/>
</dbReference>
<dbReference type="InterPro" id="IPR027397">
    <property type="entry name" value="Catenin-bd_sf"/>
</dbReference>
<evidence type="ECO:0000256" key="5">
    <source>
        <dbReference type="ARBA" id="ARBA00022729"/>
    </source>
</evidence>
<evidence type="ECO:0000256" key="14">
    <source>
        <dbReference type="RuleBase" id="RU004357"/>
    </source>
</evidence>
<dbReference type="PROSITE" id="PS50268">
    <property type="entry name" value="CADHERIN_2"/>
    <property type="match status" value="5"/>
</dbReference>
<evidence type="ECO:0000256" key="6">
    <source>
        <dbReference type="ARBA" id="ARBA00022737"/>
    </source>
</evidence>
<dbReference type="InterPro" id="IPR020894">
    <property type="entry name" value="Cadherin_CS"/>
</dbReference>
<evidence type="ECO:0000259" key="17">
    <source>
        <dbReference type="PROSITE" id="PS50268"/>
    </source>
</evidence>
<feature type="domain" description="Cadherin" evidence="17">
    <location>
        <begin position="272"/>
        <end position="370"/>
    </location>
</feature>
<feature type="transmembrane region" description="Helical" evidence="15">
    <location>
        <begin position="584"/>
        <end position="608"/>
    </location>
</feature>
<dbReference type="GO" id="GO:0016339">
    <property type="term" value="P:calcium-dependent cell-cell adhesion via plasma membrane cell adhesion molecules"/>
    <property type="evidence" value="ECO:0007669"/>
    <property type="project" value="TreeGrafter"/>
</dbReference>
<dbReference type="GO" id="GO:0016477">
    <property type="term" value="P:cell migration"/>
    <property type="evidence" value="ECO:0007669"/>
    <property type="project" value="TreeGrafter"/>
</dbReference>
<evidence type="ECO:0000256" key="4">
    <source>
        <dbReference type="ARBA" id="ARBA00022723"/>
    </source>
</evidence>
<dbReference type="PRINTS" id="PR00205">
    <property type="entry name" value="CADHERIN"/>
</dbReference>
<evidence type="ECO:0000256" key="10">
    <source>
        <dbReference type="ARBA" id="ARBA00023136"/>
    </source>
</evidence>
<dbReference type="PANTHER" id="PTHR24027">
    <property type="entry name" value="CADHERIN-23"/>
    <property type="match status" value="1"/>
</dbReference>
<dbReference type="GeneTree" id="ENSGT00940000161589"/>
<evidence type="ECO:0000256" key="9">
    <source>
        <dbReference type="ARBA" id="ARBA00022989"/>
    </source>
</evidence>